<reference evidence="2" key="1">
    <citation type="journal article" date="2021" name="PeerJ">
        <title>Extensive microbial diversity within the chicken gut microbiome revealed by metagenomics and culture.</title>
        <authorList>
            <person name="Gilroy R."/>
            <person name="Ravi A."/>
            <person name="Getino M."/>
            <person name="Pursley I."/>
            <person name="Horton D.L."/>
            <person name="Alikhan N.F."/>
            <person name="Baker D."/>
            <person name="Gharbi K."/>
            <person name="Hall N."/>
            <person name="Watson M."/>
            <person name="Adriaenssens E.M."/>
            <person name="Foster-Nyarko E."/>
            <person name="Jarju S."/>
            <person name="Secka A."/>
            <person name="Antonio M."/>
            <person name="Oren A."/>
            <person name="Chaudhuri R.R."/>
            <person name="La Ragione R."/>
            <person name="Hildebrand F."/>
            <person name="Pallen M.J."/>
        </authorList>
    </citation>
    <scope>NUCLEOTIDE SEQUENCE</scope>
    <source>
        <strain evidence="2">ChiBcec21-2208</strain>
    </source>
</reference>
<name>A0A921IKB4_9FIRM</name>
<dbReference type="Pfam" id="PF00990">
    <property type="entry name" value="GGDEF"/>
    <property type="match status" value="1"/>
</dbReference>
<evidence type="ECO:0000259" key="1">
    <source>
        <dbReference type="Pfam" id="PF00990"/>
    </source>
</evidence>
<dbReference type="InterPro" id="IPR000160">
    <property type="entry name" value="GGDEF_dom"/>
</dbReference>
<evidence type="ECO:0000313" key="3">
    <source>
        <dbReference type="Proteomes" id="UP000782880"/>
    </source>
</evidence>
<dbReference type="AlphaFoldDB" id="A0A921IKB4"/>
<organism evidence="2 3">
    <name type="scientific">Subdoligranulum variabile</name>
    <dbReference type="NCBI Taxonomy" id="214851"/>
    <lineage>
        <taxon>Bacteria</taxon>
        <taxon>Bacillati</taxon>
        <taxon>Bacillota</taxon>
        <taxon>Clostridia</taxon>
        <taxon>Eubacteriales</taxon>
        <taxon>Oscillospiraceae</taxon>
        <taxon>Subdoligranulum</taxon>
    </lineage>
</organism>
<feature type="domain" description="GGDEF" evidence="1">
    <location>
        <begin position="118"/>
        <end position="264"/>
    </location>
</feature>
<dbReference type="EMBL" id="DYVE01000051">
    <property type="protein sequence ID" value="HJG27353.1"/>
    <property type="molecule type" value="Genomic_DNA"/>
</dbReference>
<dbReference type="Proteomes" id="UP000782880">
    <property type="component" value="Unassembled WGS sequence"/>
</dbReference>
<protein>
    <submittedName>
        <fullName evidence="2">GGDEF domain-containing protein</fullName>
    </submittedName>
</protein>
<gene>
    <name evidence="2" type="ORF">K8V20_01725</name>
</gene>
<sequence>MKLEYTKEELAVQIAALEQLFDTVCIVDPYRSVLLDASTLEPAGEGSPIPMLDETGRGMQLLQLDERDEMRIFQSIQVMGRPCVLVLHWRLPHDAGASAGARNSYDRALTQYREDMRRDYVTGVYNARYIQEEYRSYAEKQAMKGQPVGAVMLRVNEYWNLRNQESLQAAECCLNTAAGILQLAVGTDHDHAVLARLEDGLFVAITVGTPASHLAQSINQALESSRRVFSITLARRGTFTVSTASAEWGETSSWEMMLSLAQQRL</sequence>
<dbReference type="InterPro" id="IPR043128">
    <property type="entry name" value="Rev_trsase/Diguanyl_cyclase"/>
</dbReference>
<comment type="caution">
    <text evidence="2">The sequence shown here is derived from an EMBL/GenBank/DDBJ whole genome shotgun (WGS) entry which is preliminary data.</text>
</comment>
<proteinExistence type="predicted"/>
<reference evidence="2" key="2">
    <citation type="submission" date="2021-09" db="EMBL/GenBank/DDBJ databases">
        <authorList>
            <person name="Gilroy R."/>
        </authorList>
    </citation>
    <scope>NUCLEOTIDE SEQUENCE</scope>
    <source>
        <strain evidence="2">ChiBcec21-2208</strain>
    </source>
</reference>
<dbReference type="Gene3D" id="3.30.70.270">
    <property type="match status" value="1"/>
</dbReference>
<accession>A0A921IKB4</accession>
<dbReference type="InterPro" id="IPR029787">
    <property type="entry name" value="Nucleotide_cyclase"/>
</dbReference>
<evidence type="ECO:0000313" key="2">
    <source>
        <dbReference type="EMBL" id="HJG27353.1"/>
    </source>
</evidence>
<dbReference type="SUPFAM" id="SSF55073">
    <property type="entry name" value="Nucleotide cyclase"/>
    <property type="match status" value="1"/>
</dbReference>